<gene>
    <name evidence="3" type="ORF">KY5_1547c</name>
</gene>
<feature type="domain" description="Enoyl reductase (ER)" evidence="2">
    <location>
        <begin position="147"/>
        <end position="442"/>
    </location>
</feature>
<dbReference type="EMBL" id="CP022685">
    <property type="protein sequence ID" value="ATL26565.1"/>
    <property type="molecule type" value="Genomic_DNA"/>
</dbReference>
<dbReference type="Pfam" id="PF08240">
    <property type="entry name" value="ADH_N"/>
    <property type="match status" value="1"/>
</dbReference>
<dbReference type="AlphaFoldDB" id="A0A291Q4Z3"/>
<dbReference type="InterPro" id="IPR050700">
    <property type="entry name" value="YIM1/Zinc_Alcohol_DH_Fams"/>
</dbReference>
<dbReference type="SUPFAM" id="SSF50129">
    <property type="entry name" value="GroES-like"/>
    <property type="match status" value="1"/>
</dbReference>
<dbReference type="PROSITE" id="PS01162">
    <property type="entry name" value="QOR_ZETA_CRYSTAL"/>
    <property type="match status" value="1"/>
</dbReference>
<evidence type="ECO:0000259" key="2">
    <source>
        <dbReference type="SMART" id="SM00829"/>
    </source>
</evidence>
<evidence type="ECO:0000313" key="3">
    <source>
        <dbReference type="EMBL" id="ATL26565.1"/>
    </source>
</evidence>
<dbReference type="InterPro" id="IPR020843">
    <property type="entry name" value="ER"/>
</dbReference>
<dbReference type="Proteomes" id="UP000221011">
    <property type="component" value="Chromosome"/>
</dbReference>
<organism evidence="3 4">
    <name type="scientific">Streptomyces formicae</name>
    <dbReference type="NCBI Taxonomy" id="1616117"/>
    <lineage>
        <taxon>Bacteria</taxon>
        <taxon>Bacillati</taxon>
        <taxon>Actinomycetota</taxon>
        <taxon>Actinomycetes</taxon>
        <taxon>Kitasatosporales</taxon>
        <taxon>Streptomycetaceae</taxon>
        <taxon>Streptomyces</taxon>
    </lineage>
</organism>
<name>A0A291Q4Z3_9ACTN</name>
<proteinExistence type="predicted"/>
<dbReference type="GO" id="GO:0008270">
    <property type="term" value="F:zinc ion binding"/>
    <property type="evidence" value="ECO:0007669"/>
    <property type="project" value="InterPro"/>
</dbReference>
<evidence type="ECO:0000313" key="4">
    <source>
        <dbReference type="Proteomes" id="UP000221011"/>
    </source>
</evidence>
<protein>
    <submittedName>
        <fullName evidence="3">Bifunctional protein: zinc-containing alcohol dehydrogenase, quinone oxidoreductase (NADPH:quinone reductase), Similar to arginate lyase</fullName>
    </submittedName>
</protein>
<dbReference type="KEGG" id="sfk:KY5_1547c"/>
<keyword evidence="1" id="KW-0560">Oxidoreductase</keyword>
<dbReference type="SUPFAM" id="SSF51735">
    <property type="entry name" value="NAD(P)-binding Rossmann-fold domains"/>
    <property type="match status" value="1"/>
</dbReference>
<dbReference type="PANTHER" id="PTHR11695">
    <property type="entry name" value="ALCOHOL DEHYDROGENASE RELATED"/>
    <property type="match status" value="1"/>
</dbReference>
<dbReference type="InterPro" id="IPR036291">
    <property type="entry name" value="NAD(P)-bd_dom_sf"/>
</dbReference>
<evidence type="ECO:0000256" key="1">
    <source>
        <dbReference type="ARBA" id="ARBA00023002"/>
    </source>
</evidence>
<dbReference type="GO" id="GO:0016491">
    <property type="term" value="F:oxidoreductase activity"/>
    <property type="evidence" value="ECO:0007669"/>
    <property type="project" value="UniProtKB-KW"/>
</dbReference>
<accession>A0A291Q4Z3</accession>
<dbReference type="CDD" id="cd05289">
    <property type="entry name" value="MDR_like_2"/>
    <property type="match status" value="1"/>
</dbReference>
<dbReference type="SMART" id="SM00829">
    <property type="entry name" value="PKS_ER"/>
    <property type="match status" value="1"/>
</dbReference>
<dbReference type="PANTHER" id="PTHR11695:SF294">
    <property type="entry name" value="RETICULON-4-INTERACTING PROTEIN 1, MITOCHONDRIAL"/>
    <property type="match status" value="1"/>
</dbReference>
<dbReference type="Pfam" id="PF13602">
    <property type="entry name" value="ADH_zinc_N_2"/>
    <property type="match status" value="1"/>
</dbReference>
<dbReference type="InterPro" id="IPR002364">
    <property type="entry name" value="Quin_OxRdtase/zeta-crystal_CS"/>
</dbReference>
<keyword evidence="3" id="KW-0456">Lyase</keyword>
<sequence length="448" mass="47323">MIVPVPFVGGVPMPIVQIVDVIGVADGVMPAAVAVLVIMPLMGHVPARLALVVVVGVQPVQMPVVRVVDVVTVRHLGMAARGAVDVVVDGVFVVERGHGAHLRWGGRGDPLRLAPDAPLMALWEPCRCLSDLREGDPMKAISYRSYGGPEVLEYGEVRDPKVGPDSVLVKVRAAAVNPVDWKCREGYLDAALDPVFPVIPGWDVAGVVVQPGASVPEFAVGDEVIGYVREDFLSRGTFAEYVAAPVRTLARKPRNLTFEEAAGLPLAGLTAYQVIVKALEVTEGDVVLVHAAAGGVGSLAVQLARHAGARVIGTASERNHDYLRELGAEPVTYGDGLVDRVRALAPEGVDAAFDTVGGDALKASAELLAPGGRLASIADGGVIGLGGHYCFVRPDAADLRRLTELAEQDVLTVHVDETFPLERAAEAHRRNAEGRTRGKIVVTVEWTD</sequence>
<dbReference type="Gene3D" id="3.90.180.10">
    <property type="entry name" value="Medium-chain alcohol dehydrogenases, catalytic domain"/>
    <property type="match status" value="1"/>
</dbReference>
<keyword evidence="4" id="KW-1185">Reference proteome</keyword>
<dbReference type="GO" id="GO:0016829">
    <property type="term" value="F:lyase activity"/>
    <property type="evidence" value="ECO:0007669"/>
    <property type="project" value="UniProtKB-KW"/>
</dbReference>
<dbReference type="InterPro" id="IPR011032">
    <property type="entry name" value="GroES-like_sf"/>
</dbReference>
<dbReference type="Gene3D" id="3.40.50.720">
    <property type="entry name" value="NAD(P)-binding Rossmann-like Domain"/>
    <property type="match status" value="1"/>
</dbReference>
<reference evidence="3 4" key="1">
    <citation type="submission" date="2017-08" db="EMBL/GenBank/DDBJ databases">
        <title>Complete Genome Sequence of Streptomyces formicae KY5, the formicamycin producer.</title>
        <authorList>
            <person name="Holmes N.A."/>
            <person name="Devine R."/>
            <person name="Qin Z."/>
            <person name="Seipke R.F."/>
            <person name="Wilkinson B."/>
            <person name="Hutchings M.I."/>
        </authorList>
    </citation>
    <scope>NUCLEOTIDE SEQUENCE [LARGE SCALE GENOMIC DNA]</scope>
    <source>
        <strain evidence="3 4">KY5</strain>
    </source>
</reference>
<dbReference type="InterPro" id="IPR013154">
    <property type="entry name" value="ADH-like_N"/>
</dbReference>